<dbReference type="Pfam" id="PF00528">
    <property type="entry name" value="BPD_transp_1"/>
    <property type="match status" value="1"/>
</dbReference>
<feature type="transmembrane region" description="Helical" evidence="7">
    <location>
        <begin position="107"/>
        <end position="131"/>
    </location>
</feature>
<evidence type="ECO:0000256" key="6">
    <source>
        <dbReference type="ARBA" id="ARBA00023136"/>
    </source>
</evidence>
<evidence type="ECO:0000256" key="3">
    <source>
        <dbReference type="ARBA" id="ARBA00022475"/>
    </source>
</evidence>
<feature type="compositionally biased region" description="Low complexity" evidence="8">
    <location>
        <begin position="1"/>
        <end position="21"/>
    </location>
</feature>
<keyword evidence="3" id="KW-1003">Cell membrane</keyword>
<dbReference type="Proteomes" id="UP000199161">
    <property type="component" value="Unassembled WGS sequence"/>
</dbReference>
<dbReference type="Gene3D" id="1.10.3720.10">
    <property type="entry name" value="MetI-like"/>
    <property type="match status" value="1"/>
</dbReference>
<proteinExistence type="inferred from homology"/>
<dbReference type="CDD" id="cd06261">
    <property type="entry name" value="TM_PBP2"/>
    <property type="match status" value="1"/>
</dbReference>
<dbReference type="AlphaFoldDB" id="A0A1I1K933"/>
<feature type="region of interest" description="Disordered" evidence="8">
    <location>
        <begin position="1"/>
        <end position="25"/>
    </location>
</feature>
<feature type="transmembrane region" description="Helical" evidence="7">
    <location>
        <begin position="138"/>
        <end position="159"/>
    </location>
</feature>
<dbReference type="RefSeq" id="WP_089789328.1">
    <property type="nucleotide sequence ID" value="NZ_FOKW01000010.1"/>
</dbReference>
<accession>A0A1I1K933</accession>
<evidence type="ECO:0000256" key="8">
    <source>
        <dbReference type="SAM" id="MobiDB-lite"/>
    </source>
</evidence>
<dbReference type="OrthoDB" id="18784at2157"/>
<dbReference type="SUPFAM" id="SSF161098">
    <property type="entry name" value="MetI-like"/>
    <property type="match status" value="1"/>
</dbReference>
<feature type="transmembrane region" description="Helical" evidence="7">
    <location>
        <begin position="48"/>
        <end position="69"/>
    </location>
</feature>
<keyword evidence="11" id="KW-1185">Reference proteome</keyword>
<reference evidence="11" key="1">
    <citation type="submission" date="2016-10" db="EMBL/GenBank/DDBJ databases">
        <authorList>
            <person name="Varghese N."/>
            <person name="Submissions S."/>
        </authorList>
    </citation>
    <scope>NUCLEOTIDE SEQUENCE [LARGE SCALE GENOMIC DNA]</scope>
    <source>
        <strain evidence="11">DSM 13078</strain>
    </source>
</reference>
<evidence type="ECO:0000256" key="2">
    <source>
        <dbReference type="ARBA" id="ARBA00022448"/>
    </source>
</evidence>
<feature type="transmembrane region" description="Helical" evidence="7">
    <location>
        <begin position="272"/>
        <end position="295"/>
    </location>
</feature>
<dbReference type="GO" id="GO:0005886">
    <property type="term" value="C:plasma membrane"/>
    <property type="evidence" value="ECO:0007669"/>
    <property type="project" value="UniProtKB-SubCell"/>
</dbReference>
<keyword evidence="5 7" id="KW-1133">Transmembrane helix</keyword>
<keyword evidence="2 7" id="KW-0813">Transport</keyword>
<organism evidence="10 11">
    <name type="scientific">Natronobacterium haloterrestre</name>
    <name type="common">Halobiforma haloterrestris</name>
    <dbReference type="NCBI Taxonomy" id="148448"/>
    <lineage>
        <taxon>Archaea</taxon>
        <taxon>Methanobacteriati</taxon>
        <taxon>Methanobacteriota</taxon>
        <taxon>Stenosarchaea group</taxon>
        <taxon>Halobacteria</taxon>
        <taxon>Halobacteriales</taxon>
        <taxon>Natrialbaceae</taxon>
        <taxon>Natronobacterium</taxon>
    </lineage>
</organism>
<keyword evidence="6 7" id="KW-0472">Membrane</keyword>
<name>A0A1I1K933_NATHA</name>
<evidence type="ECO:0000313" key="10">
    <source>
        <dbReference type="EMBL" id="SFC54633.1"/>
    </source>
</evidence>
<dbReference type="GO" id="GO:0055085">
    <property type="term" value="P:transmembrane transport"/>
    <property type="evidence" value="ECO:0007669"/>
    <property type="project" value="InterPro"/>
</dbReference>
<evidence type="ECO:0000256" key="5">
    <source>
        <dbReference type="ARBA" id="ARBA00022989"/>
    </source>
</evidence>
<comment type="subcellular location">
    <subcellularLocation>
        <location evidence="1 7">Cell membrane</location>
        <topology evidence="1 7">Multi-pass membrane protein</topology>
    </subcellularLocation>
</comment>
<dbReference type="InterPro" id="IPR035906">
    <property type="entry name" value="MetI-like_sf"/>
</dbReference>
<dbReference type="InterPro" id="IPR000515">
    <property type="entry name" value="MetI-like"/>
</dbReference>
<evidence type="ECO:0000256" key="1">
    <source>
        <dbReference type="ARBA" id="ARBA00004651"/>
    </source>
</evidence>
<evidence type="ECO:0000256" key="7">
    <source>
        <dbReference type="RuleBase" id="RU363032"/>
    </source>
</evidence>
<dbReference type="PANTHER" id="PTHR43744">
    <property type="entry name" value="ABC TRANSPORTER PERMEASE PROTEIN MG189-RELATED-RELATED"/>
    <property type="match status" value="1"/>
</dbReference>
<sequence>MSRHSNTNANANASTSANASTGGESRRFPIDLERGLPALDGATLRAHAGLLLAVSLMALPLVIAALISFGTRATFTSVSELSLETAAQNYHDVLFRYDMGQYMLNSLLMSVIVVIGKLAVSLLAALAIVYYRFPFKNAVFGVVLLTLMLPVPVRIVPLFQLAADLGWANSFAALTIPYLASATTVFLLRQHFLSIPASLVESAKLDGVGPLRFLAFVLIPMSKGMIAGVSVIMFIYSWNQYLWPLLIVDDQSMQVAQVGIRLLQGVVESGDIAWPLMMAGSIVTLVPPLAVLIIFRKPLLETFGVE</sequence>
<dbReference type="EMBL" id="FOKW01000010">
    <property type="protein sequence ID" value="SFC54633.1"/>
    <property type="molecule type" value="Genomic_DNA"/>
</dbReference>
<dbReference type="PROSITE" id="PS50928">
    <property type="entry name" value="ABC_TM1"/>
    <property type="match status" value="1"/>
</dbReference>
<evidence type="ECO:0000313" key="11">
    <source>
        <dbReference type="Proteomes" id="UP000199161"/>
    </source>
</evidence>
<feature type="transmembrane region" description="Helical" evidence="7">
    <location>
        <begin position="171"/>
        <end position="192"/>
    </location>
</feature>
<comment type="similarity">
    <text evidence="7">Belongs to the binding-protein-dependent transport system permease family.</text>
</comment>
<gene>
    <name evidence="10" type="ORF">SAMN05444422_11046</name>
</gene>
<evidence type="ECO:0000259" key="9">
    <source>
        <dbReference type="PROSITE" id="PS50928"/>
    </source>
</evidence>
<dbReference type="PANTHER" id="PTHR43744:SF8">
    <property type="entry name" value="SN-GLYCEROL-3-PHOSPHATE TRANSPORT SYSTEM PERMEASE PROTEIN UGPE"/>
    <property type="match status" value="1"/>
</dbReference>
<evidence type="ECO:0000256" key="4">
    <source>
        <dbReference type="ARBA" id="ARBA00022692"/>
    </source>
</evidence>
<keyword evidence="4 7" id="KW-0812">Transmembrane</keyword>
<protein>
    <submittedName>
        <fullName evidence="10">Carbohydrate ABC transporter membrane protein 2, CUT1 family</fullName>
    </submittedName>
</protein>
<feature type="transmembrane region" description="Helical" evidence="7">
    <location>
        <begin position="213"/>
        <end position="236"/>
    </location>
</feature>
<feature type="domain" description="ABC transmembrane type-1" evidence="9">
    <location>
        <begin position="103"/>
        <end position="295"/>
    </location>
</feature>